<dbReference type="PANTHER" id="PTHR47963:SF7">
    <property type="entry name" value="ATP-DEPENDENT RNA HELICASE YFML-RELATED"/>
    <property type="match status" value="1"/>
</dbReference>
<dbReference type="Proteomes" id="UP000217696">
    <property type="component" value="Chromosome"/>
</dbReference>
<protein>
    <submittedName>
        <fullName evidence="2">DEAD-box ATP-dependent RNA helicase CshA</fullName>
        <ecNumber evidence="2">3.6.4.13</ecNumber>
    </submittedName>
</protein>
<keyword evidence="2" id="KW-0347">Helicase</keyword>
<name>A0A0U4WKP7_9BACL</name>
<dbReference type="Gene3D" id="3.40.50.300">
    <property type="entry name" value="P-loop containing nucleotide triphosphate hydrolases"/>
    <property type="match status" value="2"/>
</dbReference>
<dbReference type="InterPro" id="IPR014014">
    <property type="entry name" value="RNA_helicase_DEAD_Q_motif"/>
</dbReference>
<dbReference type="GO" id="GO:0005524">
    <property type="term" value="F:ATP binding"/>
    <property type="evidence" value="ECO:0007669"/>
    <property type="project" value="InterPro"/>
</dbReference>
<dbReference type="KEGG" id="asoc:CB4_03227"/>
<dbReference type="GO" id="GO:0003724">
    <property type="term" value="F:RNA helicase activity"/>
    <property type="evidence" value="ECO:0007669"/>
    <property type="project" value="UniProtKB-EC"/>
</dbReference>
<dbReference type="CDD" id="cd18787">
    <property type="entry name" value="SF2_C_DEAD"/>
    <property type="match status" value="1"/>
</dbReference>
<dbReference type="EMBL" id="AP017312">
    <property type="protein sequence ID" value="BAU29049.1"/>
    <property type="molecule type" value="Genomic_DNA"/>
</dbReference>
<keyword evidence="2" id="KW-0547">Nucleotide-binding</keyword>
<dbReference type="InterPro" id="IPR027417">
    <property type="entry name" value="P-loop_NTPase"/>
</dbReference>
<dbReference type="GO" id="GO:0005840">
    <property type="term" value="C:ribosome"/>
    <property type="evidence" value="ECO:0007669"/>
    <property type="project" value="TreeGrafter"/>
</dbReference>
<dbReference type="OrthoDB" id="9805696at2"/>
<feature type="compositionally biased region" description="Basic and acidic residues" evidence="1">
    <location>
        <begin position="375"/>
        <end position="389"/>
    </location>
</feature>
<dbReference type="SMART" id="SM00490">
    <property type="entry name" value="HELICc"/>
    <property type="match status" value="1"/>
</dbReference>
<dbReference type="InterPro" id="IPR044742">
    <property type="entry name" value="DEAD/DEAH_RhlB"/>
</dbReference>
<keyword evidence="3" id="KW-1185">Reference proteome</keyword>
<dbReference type="GO" id="GO:0005829">
    <property type="term" value="C:cytosol"/>
    <property type="evidence" value="ECO:0007669"/>
    <property type="project" value="TreeGrafter"/>
</dbReference>
<gene>
    <name evidence="2" type="primary">cshA_4</name>
    <name evidence="2" type="ORF">CB4_03227</name>
</gene>
<dbReference type="GO" id="GO:0016787">
    <property type="term" value="F:hydrolase activity"/>
    <property type="evidence" value="ECO:0007669"/>
    <property type="project" value="UniProtKB-KW"/>
</dbReference>
<dbReference type="AlphaFoldDB" id="A0A0U4WKP7"/>
<dbReference type="EC" id="3.6.4.13" evidence="2"/>
<dbReference type="PROSITE" id="PS51192">
    <property type="entry name" value="HELICASE_ATP_BIND_1"/>
    <property type="match status" value="1"/>
</dbReference>
<dbReference type="InterPro" id="IPR014001">
    <property type="entry name" value="Helicase_ATP-bd"/>
</dbReference>
<keyword evidence="2" id="KW-0067">ATP-binding</keyword>
<proteinExistence type="predicted"/>
<feature type="compositionally biased region" description="Basic residues" evidence="1">
    <location>
        <begin position="390"/>
        <end position="399"/>
    </location>
</feature>
<sequence>MTDFAAFELAPFLIAGLTKRNIITPTPIQKQAIPLLLAGRSVIGESQTGTGKTIAYLLPLLQHINTSASVPQAIIFAPTRELTMQIHRVLSELCEGSAIRFQVIMGGVDIKRQIEKLKDKPHVIVGSPGRIHDLIEKKKLKAHEVKTVVIDEADQMLEAGMMRDVEAVMKRTPRDRQLSVFSATISSVVENWGQEWADQKPHVIRIAGKSRLPETISHSFLVTPEREKFETLRRLLQALDSGRTIIFVKKLHQVGDITTWLKGKGVSITGIHSETRKQDREQALKEFHSGQVRCLVTTDLLARGMDVEDVAHIVNFDLPLDTEGYIHRVGRTGRAGKSGLAVSLLEPKEKFMAGKLAKQLGIEMPERTLFRGELVPVKEHPAARSEHRPGIKKGNKKKK</sequence>
<dbReference type="InterPro" id="IPR011545">
    <property type="entry name" value="DEAD/DEAH_box_helicase_dom"/>
</dbReference>
<dbReference type="PROSITE" id="PS51194">
    <property type="entry name" value="HELICASE_CTER"/>
    <property type="match status" value="1"/>
</dbReference>
<dbReference type="SMART" id="SM00487">
    <property type="entry name" value="DEXDc"/>
    <property type="match status" value="1"/>
</dbReference>
<dbReference type="SUPFAM" id="SSF52540">
    <property type="entry name" value="P-loop containing nucleoside triphosphate hydrolases"/>
    <property type="match status" value="1"/>
</dbReference>
<dbReference type="PANTHER" id="PTHR47963">
    <property type="entry name" value="DEAD-BOX ATP-DEPENDENT RNA HELICASE 47, MITOCHONDRIAL"/>
    <property type="match status" value="1"/>
</dbReference>
<dbReference type="InterPro" id="IPR050547">
    <property type="entry name" value="DEAD_box_RNA_helicases"/>
</dbReference>
<dbReference type="InterPro" id="IPR001650">
    <property type="entry name" value="Helicase_C-like"/>
</dbReference>
<dbReference type="CDD" id="cd00268">
    <property type="entry name" value="DEADc"/>
    <property type="match status" value="1"/>
</dbReference>
<feature type="region of interest" description="Disordered" evidence="1">
    <location>
        <begin position="375"/>
        <end position="399"/>
    </location>
</feature>
<dbReference type="GO" id="GO:0009409">
    <property type="term" value="P:response to cold"/>
    <property type="evidence" value="ECO:0007669"/>
    <property type="project" value="TreeGrafter"/>
</dbReference>
<evidence type="ECO:0000313" key="3">
    <source>
        <dbReference type="Proteomes" id="UP000217696"/>
    </source>
</evidence>
<dbReference type="Pfam" id="PF00271">
    <property type="entry name" value="Helicase_C"/>
    <property type="match status" value="1"/>
</dbReference>
<reference evidence="2 3" key="1">
    <citation type="submission" date="2015-12" db="EMBL/GenBank/DDBJ databases">
        <title>Genome sequence of Aneurinibacillus soli.</title>
        <authorList>
            <person name="Lee J.S."/>
            <person name="Lee K.C."/>
            <person name="Kim K.K."/>
            <person name="Lee B.W."/>
        </authorList>
    </citation>
    <scope>NUCLEOTIDE SEQUENCE [LARGE SCALE GENOMIC DNA]</scope>
    <source>
        <strain evidence="2 3">CB4</strain>
    </source>
</reference>
<dbReference type="Pfam" id="PF00270">
    <property type="entry name" value="DEAD"/>
    <property type="match status" value="1"/>
</dbReference>
<organism evidence="2 3">
    <name type="scientific">Aneurinibacillus soli</name>
    <dbReference type="NCBI Taxonomy" id="1500254"/>
    <lineage>
        <taxon>Bacteria</taxon>
        <taxon>Bacillati</taxon>
        <taxon>Bacillota</taxon>
        <taxon>Bacilli</taxon>
        <taxon>Bacillales</taxon>
        <taxon>Paenibacillaceae</taxon>
        <taxon>Aneurinibacillus group</taxon>
        <taxon>Aneurinibacillus</taxon>
    </lineage>
</organism>
<keyword evidence="2" id="KW-0378">Hydrolase</keyword>
<accession>A0A0U4WKP7</accession>
<evidence type="ECO:0000313" key="2">
    <source>
        <dbReference type="EMBL" id="BAU29049.1"/>
    </source>
</evidence>
<dbReference type="RefSeq" id="WP_096466761.1">
    <property type="nucleotide sequence ID" value="NZ_AP017312.1"/>
</dbReference>
<dbReference type="GO" id="GO:0033592">
    <property type="term" value="F:RNA strand annealing activity"/>
    <property type="evidence" value="ECO:0007669"/>
    <property type="project" value="TreeGrafter"/>
</dbReference>
<evidence type="ECO:0000256" key="1">
    <source>
        <dbReference type="SAM" id="MobiDB-lite"/>
    </source>
</evidence>
<dbReference type="PROSITE" id="PS51195">
    <property type="entry name" value="Q_MOTIF"/>
    <property type="match status" value="1"/>
</dbReference>